<dbReference type="InterPro" id="IPR010982">
    <property type="entry name" value="Lambda_DNA-bd_dom_sf"/>
</dbReference>
<dbReference type="RefSeq" id="WP_015500894.1">
    <property type="nucleotide sequence ID" value="NC_020911.1"/>
</dbReference>
<dbReference type="GO" id="GO:0003677">
    <property type="term" value="F:DNA binding"/>
    <property type="evidence" value="ECO:0007669"/>
    <property type="project" value="InterPro"/>
</dbReference>
<dbReference type="SUPFAM" id="SSF47413">
    <property type="entry name" value="lambda repressor-like DNA-binding domains"/>
    <property type="match status" value="1"/>
</dbReference>
<evidence type="ECO:0000259" key="1">
    <source>
        <dbReference type="PROSITE" id="PS50943"/>
    </source>
</evidence>
<dbReference type="STRING" id="391626.OAN307_c34290"/>
<name>M9REW2_9RHOB</name>
<dbReference type="OrthoDB" id="9785973at2"/>
<proteinExistence type="predicted"/>
<accession>M9REW2</accession>
<gene>
    <name evidence="2" type="ORF">OAN307_c34290</name>
</gene>
<dbReference type="PANTHER" id="PTHR35010">
    <property type="entry name" value="BLL4672 PROTEIN-RELATED"/>
    <property type="match status" value="1"/>
</dbReference>
<dbReference type="AlphaFoldDB" id="M9REW2"/>
<protein>
    <submittedName>
        <fullName evidence="2">Putative XRE family helix-turn-helix protein</fullName>
    </submittedName>
</protein>
<dbReference type="Pfam" id="PF17765">
    <property type="entry name" value="MLTR_LBD"/>
    <property type="match status" value="1"/>
</dbReference>
<organism evidence="2 3">
    <name type="scientific">Octadecabacter antarcticus 307</name>
    <dbReference type="NCBI Taxonomy" id="391626"/>
    <lineage>
        <taxon>Bacteria</taxon>
        <taxon>Pseudomonadati</taxon>
        <taxon>Pseudomonadota</taxon>
        <taxon>Alphaproteobacteria</taxon>
        <taxon>Rhodobacterales</taxon>
        <taxon>Roseobacteraceae</taxon>
        <taxon>Octadecabacter</taxon>
    </lineage>
</organism>
<dbReference type="Pfam" id="PF01381">
    <property type="entry name" value="HTH_3"/>
    <property type="match status" value="1"/>
</dbReference>
<dbReference type="KEGG" id="oat:OAN307_c34290"/>
<dbReference type="EMBL" id="CP003740">
    <property type="protein sequence ID" value="AGI68921.1"/>
    <property type="molecule type" value="Genomic_DNA"/>
</dbReference>
<dbReference type="HOGENOM" id="CLU_083309_0_0_5"/>
<keyword evidence="3" id="KW-1185">Reference proteome</keyword>
<feature type="domain" description="HTH cro/C1-type" evidence="1">
    <location>
        <begin position="9"/>
        <end position="63"/>
    </location>
</feature>
<evidence type="ECO:0000313" key="3">
    <source>
        <dbReference type="Proteomes" id="UP000005307"/>
    </source>
</evidence>
<dbReference type="InterPro" id="IPR041413">
    <property type="entry name" value="MLTR_LBD"/>
</dbReference>
<dbReference type="PROSITE" id="PS50943">
    <property type="entry name" value="HTH_CROC1"/>
    <property type="match status" value="1"/>
</dbReference>
<dbReference type="Proteomes" id="UP000005307">
    <property type="component" value="Chromosome"/>
</dbReference>
<dbReference type="InterPro" id="IPR001387">
    <property type="entry name" value="Cro/C1-type_HTH"/>
</dbReference>
<evidence type="ECO:0000313" key="2">
    <source>
        <dbReference type="EMBL" id="AGI68921.1"/>
    </source>
</evidence>
<dbReference type="Gene3D" id="3.30.450.180">
    <property type="match status" value="1"/>
</dbReference>
<dbReference type="SMART" id="SM00530">
    <property type="entry name" value="HTH_XRE"/>
    <property type="match status" value="1"/>
</dbReference>
<dbReference type="Gene3D" id="1.10.260.40">
    <property type="entry name" value="lambda repressor-like DNA-binding domains"/>
    <property type="match status" value="1"/>
</dbReference>
<dbReference type="CDD" id="cd00093">
    <property type="entry name" value="HTH_XRE"/>
    <property type="match status" value="1"/>
</dbReference>
<reference evidence="2 3" key="1">
    <citation type="journal article" date="2013" name="PLoS ONE">
        <title>Poles Apart: Arctic and Antarctic Octadecabacter strains Share High Genome Plasticity and a New Type of Xanthorhodopsin.</title>
        <authorList>
            <person name="Vollmers J."/>
            <person name="Voget S."/>
            <person name="Dietrich S."/>
            <person name="Gollnow K."/>
            <person name="Smits M."/>
            <person name="Meyer K."/>
            <person name="Brinkhoff T."/>
            <person name="Simon M."/>
            <person name="Daniel R."/>
        </authorList>
    </citation>
    <scope>NUCLEOTIDE SEQUENCE [LARGE SCALE GENOMIC DNA]</scope>
    <source>
        <strain evidence="2 3">307</strain>
    </source>
</reference>
<sequence length="256" mass="28568">MSTSFGNIIKHWRNIRRFSQLALSAESGLSSRHISFLETGRSRPSRGSVLTLARVLDMPKHVVNDALLAVGFSPEYLALDIGDVDLAPMMDAMTTILENHAPMPAIIINSAWQIVGGNTSAMHLMQFLPMHGSMSVVDALINDDPETPIFLNWDEIAAWTLLRLQVESVRTGRQGPLMEVYNRLIADPRLANKDLASFSDSGPYLTLQARVGEHTLSLFTMLAEFTTAQDINMSERRVELFFPENAETEAYFMALR</sequence>
<dbReference type="eggNOG" id="COG1396">
    <property type="taxonomic scope" value="Bacteria"/>
</dbReference>
<dbReference type="PANTHER" id="PTHR35010:SF4">
    <property type="entry name" value="BLL5781 PROTEIN"/>
    <property type="match status" value="1"/>
</dbReference>